<keyword evidence="12" id="KW-1185">Reference proteome</keyword>
<protein>
    <recommendedName>
        <fullName evidence="2">site-specific DNA-methyltransferase (adenine-specific)</fullName>
        <ecNumber evidence="2">2.1.1.72</ecNumber>
    </recommendedName>
</protein>
<dbReference type="EC" id="2.1.1.72" evidence="2"/>
<organism evidence="11 12">
    <name type="scientific">Geopseudomonas sagittaria</name>
    <dbReference type="NCBI Taxonomy" id="1135990"/>
    <lineage>
        <taxon>Bacteria</taxon>
        <taxon>Pseudomonadati</taxon>
        <taxon>Pseudomonadota</taxon>
        <taxon>Gammaproteobacteria</taxon>
        <taxon>Pseudomonadales</taxon>
        <taxon>Pseudomonadaceae</taxon>
        <taxon>Geopseudomonas</taxon>
    </lineage>
</organism>
<gene>
    <name evidence="11" type="ORF">SAMN05216229_11653</name>
</gene>
<dbReference type="RefSeq" id="WP_092433783.1">
    <property type="nucleotide sequence ID" value="NZ_FOXM01000016.1"/>
</dbReference>
<evidence type="ECO:0000256" key="6">
    <source>
        <dbReference type="ARBA" id="ARBA00022747"/>
    </source>
</evidence>
<keyword evidence="5" id="KW-0949">S-adenosyl-L-methionine</keyword>
<dbReference type="InterPro" id="IPR002052">
    <property type="entry name" value="DNA_methylase_N6_adenine_CS"/>
</dbReference>
<feature type="compositionally biased region" description="Basic and acidic residues" evidence="8">
    <location>
        <begin position="310"/>
        <end position="323"/>
    </location>
</feature>
<evidence type="ECO:0000256" key="2">
    <source>
        <dbReference type="ARBA" id="ARBA00011900"/>
    </source>
</evidence>
<dbReference type="Gene3D" id="3.40.50.150">
    <property type="entry name" value="Vaccinia Virus protein VP39"/>
    <property type="match status" value="1"/>
</dbReference>
<evidence type="ECO:0000313" key="12">
    <source>
        <dbReference type="Proteomes" id="UP000243084"/>
    </source>
</evidence>
<evidence type="ECO:0000256" key="7">
    <source>
        <dbReference type="ARBA" id="ARBA00047942"/>
    </source>
</evidence>
<name>A0A1I5XHG0_9GAMM</name>
<dbReference type="PANTHER" id="PTHR42933">
    <property type="entry name" value="SLR6095 PROTEIN"/>
    <property type="match status" value="1"/>
</dbReference>
<dbReference type="InterPro" id="IPR051537">
    <property type="entry name" value="DNA_Adenine_Mtase"/>
</dbReference>
<keyword evidence="3" id="KW-0489">Methyltransferase</keyword>
<evidence type="ECO:0000259" key="10">
    <source>
        <dbReference type="Pfam" id="PF12161"/>
    </source>
</evidence>
<dbReference type="GO" id="GO:0009307">
    <property type="term" value="P:DNA restriction-modification system"/>
    <property type="evidence" value="ECO:0007669"/>
    <property type="project" value="UniProtKB-KW"/>
</dbReference>
<dbReference type="OrthoDB" id="9784823at2"/>
<dbReference type="InterPro" id="IPR003356">
    <property type="entry name" value="DNA_methylase_A-5"/>
</dbReference>
<dbReference type="Pfam" id="PF02384">
    <property type="entry name" value="N6_Mtase"/>
    <property type="match status" value="1"/>
</dbReference>
<comment type="catalytic activity">
    <reaction evidence="7">
        <text>a 2'-deoxyadenosine in DNA + S-adenosyl-L-methionine = an N(6)-methyl-2'-deoxyadenosine in DNA + S-adenosyl-L-homocysteine + H(+)</text>
        <dbReference type="Rhea" id="RHEA:15197"/>
        <dbReference type="Rhea" id="RHEA-COMP:12418"/>
        <dbReference type="Rhea" id="RHEA-COMP:12419"/>
        <dbReference type="ChEBI" id="CHEBI:15378"/>
        <dbReference type="ChEBI" id="CHEBI:57856"/>
        <dbReference type="ChEBI" id="CHEBI:59789"/>
        <dbReference type="ChEBI" id="CHEBI:90615"/>
        <dbReference type="ChEBI" id="CHEBI:90616"/>
        <dbReference type="EC" id="2.1.1.72"/>
    </reaction>
</comment>
<dbReference type="AlphaFoldDB" id="A0A1I5XHG0"/>
<evidence type="ECO:0000256" key="1">
    <source>
        <dbReference type="ARBA" id="ARBA00006594"/>
    </source>
</evidence>
<reference evidence="12" key="1">
    <citation type="submission" date="2016-10" db="EMBL/GenBank/DDBJ databases">
        <authorList>
            <person name="Varghese N."/>
            <person name="Submissions S."/>
        </authorList>
    </citation>
    <scope>NUCLEOTIDE SEQUENCE [LARGE SCALE GENOMIC DNA]</scope>
    <source>
        <strain evidence="12">JCM 18195</strain>
    </source>
</reference>
<dbReference type="InterPro" id="IPR029063">
    <property type="entry name" value="SAM-dependent_MTases_sf"/>
</dbReference>
<sequence>MLTGKLRNQVDKIWEAFWTGGISNPISVIEQFTYLLFIRRLDDIHTQREQVANAIGVPLNNPVFAPGQEALRWHKFKNIDPQQMYERVRDQVFPFIKNLHDADSTFAQHMKDAIFMVPKASVLDLVVQLIDQLDLRDRDTSGDLYEYMLSKLSSAGTNGQFRTPRHIIRLMVAMTAPVLDGDKSDTLCDPAAGTCGFLMAAEEYVRACYGDPVLRHDNDSHFHNRMFTGFDFDQHMLRIGAMNLLLHGVNNPTVAYRDSLSDHGEGNIREAYSLILANPPFKGSVAYDELSPDLLSALGKSPKKAQTRKKTTEHGEEAAEKKGPSEKSELLFLALILRLLKTGGRAAVIVPDGVLFGSTKSHQAIRQTLVDKHKLDAVISMPSGVFKPYAGVSTAILLFTKTGNGGTDDVWFYDMRADGWSLDDKRNALLSEAQQEALNRRLLGEAGEPFEAHEQCNLPDILDRWFAREGEKGRVRSEQSFLVPKEEIVGNGYDLAINRYKQVVYEEVQYDAPQVILARIKALQQAMEQGIEALEGML</sequence>
<dbReference type="EMBL" id="FOXM01000016">
    <property type="protein sequence ID" value="SFQ31087.1"/>
    <property type="molecule type" value="Genomic_DNA"/>
</dbReference>
<dbReference type="Pfam" id="PF12161">
    <property type="entry name" value="HsdM_N"/>
    <property type="match status" value="1"/>
</dbReference>
<keyword evidence="4" id="KW-0808">Transferase</keyword>
<dbReference type="PROSITE" id="PS00092">
    <property type="entry name" value="N6_MTASE"/>
    <property type="match status" value="1"/>
</dbReference>
<dbReference type="PRINTS" id="PR00507">
    <property type="entry name" value="N12N6MTFRASE"/>
</dbReference>
<proteinExistence type="inferred from homology"/>
<evidence type="ECO:0000259" key="9">
    <source>
        <dbReference type="Pfam" id="PF02384"/>
    </source>
</evidence>
<dbReference type="GO" id="GO:0003677">
    <property type="term" value="F:DNA binding"/>
    <property type="evidence" value="ECO:0007669"/>
    <property type="project" value="InterPro"/>
</dbReference>
<dbReference type="GO" id="GO:0008170">
    <property type="term" value="F:N-methyltransferase activity"/>
    <property type="evidence" value="ECO:0007669"/>
    <property type="project" value="InterPro"/>
</dbReference>
<dbReference type="InterPro" id="IPR038333">
    <property type="entry name" value="T1MK-like_N_sf"/>
</dbReference>
<evidence type="ECO:0000313" key="11">
    <source>
        <dbReference type="EMBL" id="SFQ31087.1"/>
    </source>
</evidence>
<evidence type="ECO:0000256" key="4">
    <source>
        <dbReference type="ARBA" id="ARBA00022679"/>
    </source>
</evidence>
<dbReference type="Proteomes" id="UP000243084">
    <property type="component" value="Unassembled WGS sequence"/>
</dbReference>
<feature type="domain" description="DNA methylase adenine-specific" evidence="9">
    <location>
        <begin position="137"/>
        <end position="503"/>
    </location>
</feature>
<feature type="domain" description="N6 adenine-specific DNA methyltransferase N-terminal" evidence="10">
    <location>
        <begin position="6"/>
        <end position="130"/>
    </location>
</feature>
<accession>A0A1I5XHG0</accession>
<comment type="similarity">
    <text evidence="1">Belongs to the N(4)/N(6)-methyltransferase family.</text>
</comment>
<dbReference type="PANTHER" id="PTHR42933:SF3">
    <property type="entry name" value="TYPE I RESTRICTION ENZYME MJAVIII METHYLASE SUBUNIT"/>
    <property type="match status" value="1"/>
</dbReference>
<evidence type="ECO:0000256" key="5">
    <source>
        <dbReference type="ARBA" id="ARBA00022691"/>
    </source>
</evidence>
<dbReference type="Gene3D" id="1.20.1260.30">
    <property type="match status" value="1"/>
</dbReference>
<dbReference type="GO" id="GO:0032259">
    <property type="term" value="P:methylation"/>
    <property type="evidence" value="ECO:0007669"/>
    <property type="project" value="UniProtKB-KW"/>
</dbReference>
<dbReference type="GO" id="GO:0009007">
    <property type="term" value="F:site-specific DNA-methyltransferase (adenine-specific) activity"/>
    <property type="evidence" value="ECO:0007669"/>
    <property type="project" value="UniProtKB-EC"/>
</dbReference>
<feature type="region of interest" description="Disordered" evidence="8">
    <location>
        <begin position="298"/>
        <end position="323"/>
    </location>
</feature>
<dbReference type="SUPFAM" id="SSF53335">
    <property type="entry name" value="S-adenosyl-L-methionine-dependent methyltransferases"/>
    <property type="match status" value="1"/>
</dbReference>
<dbReference type="InterPro" id="IPR022749">
    <property type="entry name" value="D12N6_MeTrfase_N"/>
</dbReference>
<evidence type="ECO:0000256" key="8">
    <source>
        <dbReference type="SAM" id="MobiDB-lite"/>
    </source>
</evidence>
<evidence type="ECO:0000256" key="3">
    <source>
        <dbReference type="ARBA" id="ARBA00022603"/>
    </source>
</evidence>
<keyword evidence="6" id="KW-0680">Restriction system</keyword>